<accession>W6ME78</accession>
<proteinExistence type="predicted"/>
<dbReference type="RefSeq" id="WP_048675942.1">
    <property type="nucleotide sequence ID" value="NZ_CBTJ020000101.1"/>
</dbReference>
<organism evidence="1 2">
    <name type="scientific">Candidatus Competibacter denitrificans Run_A_D11</name>
    <dbReference type="NCBI Taxonomy" id="1400863"/>
    <lineage>
        <taxon>Bacteria</taxon>
        <taxon>Pseudomonadati</taxon>
        <taxon>Pseudomonadota</taxon>
        <taxon>Gammaproteobacteria</taxon>
        <taxon>Candidatus Competibacteraceae</taxon>
        <taxon>Candidatus Competibacter</taxon>
    </lineage>
</organism>
<dbReference type="STRING" id="1400863.BN873_890044"/>
<dbReference type="EMBL" id="CBTJ020000101">
    <property type="protein sequence ID" value="CDI04138.1"/>
    <property type="molecule type" value="Genomic_DNA"/>
</dbReference>
<evidence type="ECO:0000313" key="1">
    <source>
        <dbReference type="EMBL" id="CDI04138.1"/>
    </source>
</evidence>
<gene>
    <name evidence="1" type="ORF">BN873_890044</name>
</gene>
<reference evidence="1" key="2">
    <citation type="submission" date="2014-03" db="EMBL/GenBank/DDBJ databases">
        <title>Candidatus Competibacter-lineage genomes retrieved from metagenomes reveal functional metabolic diversity.</title>
        <authorList>
            <person name="McIlroy S.J."/>
            <person name="Albertsen M."/>
            <person name="Andresen E.K."/>
            <person name="Saunders A.M."/>
            <person name="Kristiansen R."/>
            <person name="Stokholm-Bjerregaard M."/>
            <person name="Nielsen K.L."/>
            <person name="Nielsen P.H."/>
        </authorList>
    </citation>
    <scope>NUCLEOTIDE SEQUENCE</scope>
    <source>
        <strain evidence="1">Run_A_D11</strain>
    </source>
</reference>
<dbReference type="Proteomes" id="UP000035760">
    <property type="component" value="Unassembled WGS sequence"/>
</dbReference>
<name>W6ME78_9GAMM</name>
<evidence type="ECO:0000313" key="2">
    <source>
        <dbReference type="Proteomes" id="UP000035760"/>
    </source>
</evidence>
<keyword evidence="2" id="KW-1185">Reference proteome</keyword>
<sequence length="61" mass="6789">MPTVQPLPGADQTVIAEFAAYWNCSLVEAEERLVRMALVKLPDPGIESAKNVYQLPTEMQQ</sequence>
<comment type="caution">
    <text evidence="1">The sequence shown here is derived from an EMBL/GenBank/DDBJ whole genome shotgun (WGS) entry which is preliminary data.</text>
</comment>
<protein>
    <submittedName>
        <fullName evidence="1">Uncharacterized protein</fullName>
    </submittedName>
</protein>
<dbReference type="AlphaFoldDB" id="W6ME78"/>
<reference evidence="1" key="1">
    <citation type="submission" date="2013-07" db="EMBL/GenBank/DDBJ databases">
        <authorList>
            <person name="McIlroy S."/>
        </authorList>
    </citation>
    <scope>NUCLEOTIDE SEQUENCE [LARGE SCALE GENOMIC DNA]</scope>
    <source>
        <strain evidence="1">Run_A_D11</strain>
    </source>
</reference>